<feature type="region of interest" description="Disordered" evidence="3">
    <location>
        <begin position="44"/>
        <end position="76"/>
    </location>
</feature>
<dbReference type="PANTHER" id="PTHR34236">
    <property type="entry name" value="DIMETHYL SULFOXIDE REDUCTASE TRANSCRIPTIONAL ACTIVATOR"/>
    <property type="match status" value="1"/>
</dbReference>
<evidence type="ECO:0000313" key="9">
    <source>
        <dbReference type="Proteomes" id="UP000460194"/>
    </source>
</evidence>
<evidence type="ECO:0000313" key="8">
    <source>
        <dbReference type="Proteomes" id="UP000452321"/>
    </source>
</evidence>
<dbReference type="RefSeq" id="WP_004597868.1">
    <property type="nucleotide sequence ID" value="NZ_WMEO01000006.1"/>
</dbReference>
<evidence type="ECO:0000256" key="1">
    <source>
        <dbReference type="ARBA" id="ARBA00023015"/>
    </source>
</evidence>
<keyword evidence="2" id="KW-0804">Transcription</keyword>
<accession>A0A6B1IWQ9</accession>
<feature type="domain" description="HTH bat-type" evidence="4">
    <location>
        <begin position="162"/>
        <end position="213"/>
    </location>
</feature>
<evidence type="ECO:0000259" key="4">
    <source>
        <dbReference type="Pfam" id="PF04967"/>
    </source>
</evidence>
<dbReference type="EMBL" id="WMEO01000006">
    <property type="protein sequence ID" value="MYL16148.1"/>
    <property type="molecule type" value="Genomic_DNA"/>
</dbReference>
<feature type="domain" description="DmsR-like N-terminal" evidence="5">
    <location>
        <begin position="26"/>
        <end position="143"/>
    </location>
</feature>
<organism evidence="7 8">
    <name type="scientific">Halorubrum distributum</name>
    <dbReference type="NCBI Taxonomy" id="29283"/>
    <lineage>
        <taxon>Archaea</taxon>
        <taxon>Methanobacteriati</taxon>
        <taxon>Methanobacteriota</taxon>
        <taxon>Stenosarchaea group</taxon>
        <taxon>Halobacteria</taxon>
        <taxon>Halobacteriales</taxon>
        <taxon>Haloferacaceae</taxon>
        <taxon>Halorubrum</taxon>
        <taxon>Halorubrum distributum group</taxon>
    </lineage>
</organism>
<keyword evidence="1" id="KW-0805">Transcription regulation</keyword>
<evidence type="ECO:0000256" key="2">
    <source>
        <dbReference type="ARBA" id="ARBA00023163"/>
    </source>
</evidence>
<dbReference type="Proteomes" id="UP000452321">
    <property type="component" value="Unassembled WGS sequence"/>
</dbReference>
<dbReference type="Pfam" id="PF24277">
    <property type="entry name" value="DmsR_N"/>
    <property type="match status" value="1"/>
</dbReference>
<dbReference type="PANTHER" id="PTHR34236:SF1">
    <property type="entry name" value="DIMETHYL SULFOXIDE REDUCTASE TRANSCRIPTIONAL ACTIVATOR"/>
    <property type="match status" value="1"/>
</dbReference>
<dbReference type="Pfam" id="PF04967">
    <property type="entry name" value="HTH_10"/>
    <property type="match status" value="1"/>
</dbReference>
<dbReference type="EMBL" id="WMFC01000008">
    <property type="protein sequence ID" value="MYL67675.1"/>
    <property type="molecule type" value="Genomic_DNA"/>
</dbReference>
<dbReference type="Proteomes" id="UP000460194">
    <property type="component" value="Unassembled WGS sequence"/>
</dbReference>
<gene>
    <name evidence="7" type="ORF">GLW30_08020</name>
    <name evidence="6" type="ORF">GLW36_05720</name>
</gene>
<comment type="caution">
    <text evidence="7">The sequence shown here is derived from an EMBL/GenBank/DDBJ whole genome shotgun (WGS) entry which is preliminary data.</text>
</comment>
<evidence type="ECO:0000256" key="3">
    <source>
        <dbReference type="SAM" id="MobiDB-lite"/>
    </source>
</evidence>
<dbReference type="InterPro" id="IPR007050">
    <property type="entry name" value="HTH_bacterioopsin"/>
</dbReference>
<evidence type="ECO:0000313" key="6">
    <source>
        <dbReference type="EMBL" id="MYL16148.1"/>
    </source>
</evidence>
<protein>
    <submittedName>
        <fullName evidence="7">Bacterio-opsin activator</fullName>
    </submittedName>
</protein>
<dbReference type="InterPro" id="IPR056433">
    <property type="entry name" value="DmsR-like_N"/>
</dbReference>
<evidence type="ECO:0000313" key="7">
    <source>
        <dbReference type="EMBL" id="MYL67675.1"/>
    </source>
</evidence>
<dbReference type="AlphaFoldDB" id="A0A6B1IWQ9"/>
<evidence type="ECO:0000259" key="5">
    <source>
        <dbReference type="Pfam" id="PF24277"/>
    </source>
</evidence>
<proteinExistence type="predicted"/>
<name>A0A6B1IWQ9_9EURY</name>
<reference evidence="8 9" key="1">
    <citation type="submission" date="2019-11" db="EMBL/GenBank/DDBJ databases">
        <title>Genome sequences of 17 halophilic strains isolated from different environments.</title>
        <authorList>
            <person name="Furrow R.E."/>
        </authorList>
    </citation>
    <scope>NUCLEOTIDE SEQUENCE [LARGE SCALE GENOMIC DNA]</scope>
    <source>
        <strain evidence="7 8">22502_06_Cabo</strain>
        <strain evidence="6 9">22517_05_Cabo</strain>
    </source>
</reference>
<sequence>MGLTERSSNGESGDTEETRRLYVEFELSASGAVACPVEVYGRDADRIDRQSSDGECHTETARDHDDETEGGSTDTEIRHSKTEITSECFCPIFFDYDCIPKITEVTDEAVVIQAFLPDRDHLSALIDDLREATDDLSLRRLTRVDSVDGDRSNRVTLDLSTLTETERETAAMAVSSGYYETPRETSVGELAADLDITKSAMSQRLSSVESKLALAAFR</sequence>
<feature type="compositionally biased region" description="Basic and acidic residues" evidence="3">
    <location>
        <begin position="44"/>
        <end position="65"/>
    </location>
</feature>